<dbReference type="EMBL" id="CADCWF010000189">
    <property type="protein sequence ID" value="CAA9564052.1"/>
    <property type="molecule type" value="Genomic_DNA"/>
</dbReference>
<feature type="region of interest" description="Disordered" evidence="1">
    <location>
        <begin position="46"/>
        <end position="105"/>
    </location>
</feature>
<evidence type="ECO:0000313" key="2">
    <source>
        <dbReference type="EMBL" id="CAA9564052.1"/>
    </source>
</evidence>
<accession>A0A6J4UY57</accession>
<reference evidence="2" key="1">
    <citation type="submission" date="2020-02" db="EMBL/GenBank/DDBJ databases">
        <authorList>
            <person name="Meier V. D."/>
        </authorList>
    </citation>
    <scope>NUCLEOTIDE SEQUENCE</scope>
    <source>
        <strain evidence="2">AVDCRST_MAG59</strain>
    </source>
</reference>
<gene>
    <name evidence="2" type="ORF">AVDCRST_MAG59-2859</name>
</gene>
<sequence length="105" mass="9580">MNVNDARKAGLLGGAMVGSLAMGTSAQDLPTTEGIAADVASRIGESSGGTISVGGGGGTVSTGGSAGGTISTGDITGGGDSQIGSTEGLAVADASGGNSNTSFVS</sequence>
<feature type="compositionally biased region" description="Polar residues" evidence="1">
    <location>
        <begin position="96"/>
        <end position="105"/>
    </location>
</feature>
<feature type="compositionally biased region" description="Gly residues" evidence="1">
    <location>
        <begin position="51"/>
        <end position="67"/>
    </location>
</feature>
<organism evidence="2">
    <name type="scientific">uncultured Thermomicrobiales bacterium</name>
    <dbReference type="NCBI Taxonomy" id="1645740"/>
    <lineage>
        <taxon>Bacteria</taxon>
        <taxon>Pseudomonadati</taxon>
        <taxon>Thermomicrobiota</taxon>
        <taxon>Thermomicrobia</taxon>
        <taxon>Thermomicrobiales</taxon>
        <taxon>environmental samples</taxon>
    </lineage>
</organism>
<dbReference type="AlphaFoldDB" id="A0A6J4UY57"/>
<name>A0A6J4UY57_9BACT</name>
<proteinExistence type="predicted"/>
<evidence type="ECO:0000256" key="1">
    <source>
        <dbReference type="SAM" id="MobiDB-lite"/>
    </source>
</evidence>
<protein>
    <submittedName>
        <fullName evidence="2">Uncharacterized protein</fullName>
    </submittedName>
</protein>